<feature type="domain" description="DUF7753" evidence="2">
    <location>
        <begin position="321"/>
        <end position="384"/>
    </location>
</feature>
<dbReference type="Proteomes" id="UP000887572">
    <property type="component" value="Unplaced"/>
</dbReference>
<dbReference type="AlphaFoldDB" id="A0A914HSU8"/>
<keyword evidence="3" id="KW-1185">Reference proteome</keyword>
<accession>A0A914HSU8</accession>
<dbReference type="SUPFAM" id="SSF63707">
    <property type="entry name" value="Ganglioside M2 (gm2) activator"/>
    <property type="match status" value="1"/>
</dbReference>
<evidence type="ECO:0000256" key="1">
    <source>
        <dbReference type="ARBA" id="ARBA00022729"/>
    </source>
</evidence>
<evidence type="ECO:0000259" key="2">
    <source>
        <dbReference type="Pfam" id="PF24936"/>
    </source>
</evidence>
<keyword evidence="1" id="KW-0732">Signal</keyword>
<dbReference type="WBParaSite" id="Gr19_v10_g433.t1">
    <property type="protein sequence ID" value="Gr19_v10_g433.t1"/>
    <property type="gene ID" value="Gr19_v10_g433"/>
</dbReference>
<dbReference type="InterPro" id="IPR036846">
    <property type="entry name" value="GM2-AP_sf"/>
</dbReference>
<evidence type="ECO:0000313" key="4">
    <source>
        <dbReference type="WBParaSite" id="Gr19_v10_g433.t1"/>
    </source>
</evidence>
<reference evidence="4" key="1">
    <citation type="submission" date="2022-11" db="UniProtKB">
        <authorList>
            <consortium name="WormBaseParasite"/>
        </authorList>
    </citation>
    <scope>IDENTIFICATION</scope>
</reference>
<evidence type="ECO:0000313" key="3">
    <source>
        <dbReference type="Proteomes" id="UP000887572"/>
    </source>
</evidence>
<name>A0A914HSU8_GLORO</name>
<dbReference type="Pfam" id="PF24936">
    <property type="entry name" value="DUF7753"/>
    <property type="match status" value="1"/>
</dbReference>
<dbReference type="InterPro" id="IPR056655">
    <property type="entry name" value="DUF7753"/>
</dbReference>
<organism evidence="3 4">
    <name type="scientific">Globodera rostochiensis</name>
    <name type="common">Golden nematode worm</name>
    <name type="synonym">Heterodera rostochiensis</name>
    <dbReference type="NCBI Taxonomy" id="31243"/>
    <lineage>
        <taxon>Eukaryota</taxon>
        <taxon>Metazoa</taxon>
        <taxon>Ecdysozoa</taxon>
        <taxon>Nematoda</taxon>
        <taxon>Chromadorea</taxon>
        <taxon>Rhabditida</taxon>
        <taxon>Tylenchina</taxon>
        <taxon>Tylenchomorpha</taxon>
        <taxon>Tylenchoidea</taxon>
        <taxon>Heteroderidae</taxon>
        <taxon>Heteroderinae</taxon>
        <taxon>Globodera</taxon>
    </lineage>
</organism>
<proteinExistence type="predicted"/>
<sequence length="414" mass="46598">MNVHAIKMPKKLAMRREFATCGDLRANSLGHSVKCHRKALSTCPSFNQSHPFIACRNCHPPDAVAVLPFSFFAQFPSSPRAEHCDQFSDDPICQPISARQQHQSSPKLAQNCQHEDLWLIPGKADSSCTRPNPKRLAEVNARQIKILPPIVKLPGCFTIEIQNVRILEGGKVGGNIFAKTEYQWLNAVDSKSGDSKCQNASLNGCGGFGNNCYYCDICKTLRSIDETPDKSNLPPDIAKQFKGMNCPDKIGLYSFRKEFCFNDWSILDANRDCRLDFLESISPSAESDQIGNVQSAMAALQQVGYGTLVAKVRLAYNATPEIEAKRAQKEAQIERTVKKELERKRTECSSKEGDDFANFTQWAIEQRKGNWHKSEYLPWLLYENEIACIRLTFDICQRQPQRKWDGVDGGYTCT</sequence>
<protein>
    <recommendedName>
        <fullName evidence="2">DUF7753 domain-containing protein</fullName>
    </recommendedName>
</protein>